<feature type="signal peptide" evidence="2">
    <location>
        <begin position="1"/>
        <end position="26"/>
    </location>
</feature>
<evidence type="ECO:0000313" key="3">
    <source>
        <dbReference type="EMBL" id="KAG1809372.1"/>
    </source>
</evidence>
<feature type="chain" id="PRO_5040491697" description="Secreted protein" evidence="2">
    <location>
        <begin position="27"/>
        <end position="178"/>
    </location>
</feature>
<dbReference type="RefSeq" id="XP_041189198.1">
    <property type="nucleotide sequence ID" value="XM_041343638.1"/>
</dbReference>
<feature type="region of interest" description="Disordered" evidence="1">
    <location>
        <begin position="121"/>
        <end position="178"/>
    </location>
</feature>
<dbReference type="AlphaFoldDB" id="A0A9P7E232"/>
<comment type="caution">
    <text evidence="3">The sequence shown here is derived from an EMBL/GenBank/DDBJ whole genome shotgun (WGS) entry which is preliminary data.</text>
</comment>
<feature type="compositionally biased region" description="Low complexity" evidence="1">
    <location>
        <begin position="151"/>
        <end position="164"/>
    </location>
</feature>
<evidence type="ECO:0000313" key="4">
    <source>
        <dbReference type="Proteomes" id="UP000807769"/>
    </source>
</evidence>
<name>A0A9P7E232_9AGAM</name>
<accession>A0A9P7E232</accession>
<gene>
    <name evidence="3" type="ORF">BJ212DRAFT_605508</name>
</gene>
<reference evidence="3" key="1">
    <citation type="journal article" date="2020" name="New Phytol.">
        <title>Comparative genomics reveals dynamic genome evolution in host specialist ectomycorrhizal fungi.</title>
        <authorList>
            <person name="Lofgren L.A."/>
            <person name="Nguyen N.H."/>
            <person name="Vilgalys R."/>
            <person name="Ruytinx J."/>
            <person name="Liao H.L."/>
            <person name="Branco S."/>
            <person name="Kuo A."/>
            <person name="LaButti K."/>
            <person name="Lipzen A."/>
            <person name="Andreopoulos W."/>
            <person name="Pangilinan J."/>
            <person name="Riley R."/>
            <person name="Hundley H."/>
            <person name="Na H."/>
            <person name="Barry K."/>
            <person name="Grigoriev I.V."/>
            <person name="Stajich J.E."/>
            <person name="Kennedy P.G."/>
        </authorList>
    </citation>
    <scope>NUCLEOTIDE SEQUENCE</scope>
    <source>
        <strain evidence="3">MN1</strain>
    </source>
</reference>
<evidence type="ECO:0000256" key="2">
    <source>
        <dbReference type="SAM" id="SignalP"/>
    </source>
</evidence>
<organism evidence="3 4">
    <name type="scientific">Suillus subaureus</name>
    <dbReference type="NCBI Taxonomy" id="48587"/>
    <lineage>
        <taxon>Eukaryota</taxon>
        <taxon>Fungi</taxon>
        <taxon>Dikarya</taxon>
        <taxon>Basidiomycota</taxon>
        <taxon>Agaricomycotina</taxon>
        <taxon>Agaricomycetes</taxon>
        <taxon>Agaricomycetidae</taxon>
        <taxon>Boletales</taxon>
        <taxon>Suillineae</taxon>
        <taxon>Suillaceae</taxon>
        <taxon>Suillus</taxon>
    </lineage>
</organism>
<keyword evidence="4" id="KW-1185">Reference proteome</keyword>
<sequence length="178" mass="19658">MTVFLAYALSSSSLSLLTCIQAEVHGQDQDGYDTEPNFFQGMQENSHTSRLRPQQRPGRFKRVRLLLTRNPHRAPAPPITTPPVAVTTTLRTHLRHLFTRPLHHGTLPVVEVPFAKGKERNAAAGAPGKDPDIVPYEDQDLDTTQPDSNTQQQQHQQQPVVVQVNPGEHGGGKSCVCC</sequence>
<protein>
    <recommendedName>
        <fullName evidence="5">Secreted protein</fullName>
    </recommendedName>
</protein>
<dbReference type="GeneID" id="64637654"/>
<dbReference type="OrthoDB" id="2683943at2759"/>
<proteinExistence type="predicted"/>
<feature type="compositionally biased region" description="Gly residues" evidence="1">
    <location>
        <begin position="168"/>
        <end position="178"/>
    </location>
</feature>
<evidence type="ECO:0008006" key="5">
    <source>
        <dbReference type="Google" id="ProtNLM"/>
    </source>
</evidence>
<evidence type="ECO:0000256" key="1">
    <source>
        <dbReference type="SAM" id="MobiDB-lite"/>
    </source>
</evidence>
<dbReference type="EMBL" id="JABBWG010000034">
    <property type="protein sequence ID" value="KAG1809372.1"/>
    <property type="molecule type" value="Genomic_DNA"/>
</dbReference>
<keyword evidence="2" id="KW-0732">Signal</keyword>
<dbReference type="Proteomes" id="UP000807769">
    <property type="component" value="Unassembled WGS sequence"/>
</dbReference>